<reference evidence="9 10" key="1">
    <citation type="submission" date="2018-06" db="EMBL/GenBank/DDBJ databases">
        <authorList>
            <consortium name="Pathogen Informatics"/>
            <person name="Doyle S."/>
        </authorList>
    </citation>
    <scope>NUCLEOTIDE SEQUENCE [LARGE SCALE GENOMIC DNA]</scope>
    <source>
        <strain evidence="9 10">NCTC11862</strain>
    </source>
</reference>
<evidence type="ECO:0000259" key="8">
    <source>
        <dbReference type="Pfam" id="PF19053"/>
    </source>
</evidence>
<evidence type="ECO:0000313" key="10">
    <source>
        <dbReference type="Proteomes" id="UP000254467"/>
    </source>
</evidence>
<evidence type="ECO:0000256" key="4">
    <source>
        <dbReference type="ARBA" id="ARBA00022692"/>
    </source>
</evidence>
<feature type="transmembrane region" description="Helical" evidence="7">
    <location>
        <begin position="322"/>
        <end position="339"/>
    </location>
</feature>
<feature type="transmembrane region" description="Helical" evidence="7">
    <location>
        <begin position="213"/>
        <end position="233"/>
    </location>
</feature>
<keyword evidence="5 7" id="KW-1133">Transmembrane helix</keyword>
<feature type="transmembrane region" description="Helical" evidence="7">
    <location>
        <begin position="182"/>
        <end position="206"/>
    </location>
</feature>
<evidence type="ECO:0000313" key="9">
    <source>
        <dbReference type="EMBL" id="STC69666.1"/>
    </source>
</evidence>
<evidence type="ECO:0000256" key="6">
    <source>
        <dbReference type="ARBA" id="ARBA00023136"/>
    </source>
</evidence>
<accession>A0A376CMC5</accession>
<organism evidence="9 10">
    <name type="scientific">Corynebacterium pilosum</name>
    <dbReference type="NCBI Taxonomy" id="35756"/>
    <lineage>
        <taxon>Bacteria</taxon>
        <taxon>Bacillati</taxon>
        <taxon>Actinomycetota</taxon>
        <taxon>Actinomycetes</taxon>
        <taxon>Mycobacteriales</taxon>
        <taxon>Corynebacteriaceae</taxon>
        <taxon>Corynebacterium</taxon>
    </lineage>
</organism>
<protein>
    <submittedName>
        <fullName evidence="9">Hypothetical membrane protein</fullName>
    </submittedName>
</protein>
<keyword evidence="6 7" id="KW-0472">Membrane</keyword>
<keyword evidence="10" id="KW-1185">Reference proteome</keyword>
<feature type="transmembrane region" description="Helical" evidence="7">
    <location>
        <begin position="345"/>
        <end position="366"/>
    </location>
</feature>
<keyword evidence="4 7" id="KW-0812">Transmembrane</keyword>
<sequence>MSAAMHHVVRLTLRLDIGQHHSAIDVTLPSSSSLAEVLPELIDIIDAPPTSSPWQFTTVSGLPLDKYAPLHHADLADGSIVVMRPETAAEPPVVRDAAEALVAQAGASSRAPDVDHAAALVMSLGLVALLATVIPLPIASGVSALLLTLLGIYTAGQGLIIAAVIGSGLASGLWVWGGENNAPAIALASVVACVTSLVATGCAAYFRLIGTRLTTTTATACLVIIAGCLGAWLPGESASAALSALVSLLIIMAVPGLATQLAGLSIPRVPTAGEPLPDAHDHQPDVDRRALAAHRISDGMYMGVTLGMVPGLVQFVLRGGEWTWLLCLCLAGAIVIHASRHVAPIARISLMTLAIAAAGVGTVALTRDDVHPALLGAGILVALVAIAAPLWAGRVSQLEPTTVVWFERAEQAAIIAVIPLAIHVAGIFALIRGLG</sequence>
<dbReference type="STRING" id="35756.GCA_001044155_00936"/>
<feature type="transmembrane region" description="Helical" evidence="7">
    <location>
        <begin position="412"/>
        <end position="431"/>
    </location>
</feature>
<evidence type="ECO:0000256" key="7">
    <source>
        <dbReference type="SAM" id="Phobius"/>
    </source>
</evidence>
<feature type="domain" description="EccD-like transmembrane" evidence="8">
    <location>
        <begin position="118"/>
        <end position="434"/>
    </location>
</feature>
<dbReference type="NCBIfam" id="TIGR03920">
    <property type="entry name" value="T7SS_EccD"/>
    <property type="match status" value="1"/>
</dbReference>
<name>A0A376CMC5_9CORY</name>
<dbReference type="Pfam" id="PF19053">
    <property type="entry name" value="EccD"/>
    <property type="match status" value="1"/>
</dbReference>
<dbReference type="InterPro" id="IPR044049">
    <property type="entry name" value="EccD_transm"/>
</dbReference>
<evidence type="ECO:0000256" key="2">
    <source>
        <dbReference type="ARBA" id="ARBA00006162"/>
    </source>
</evidence>
<dbReference type="OrthoDB" id="4426863at2"/>
<evidence type="ECO:0000256" key="1">
    <source>
        <dbReference type="ARBA" id="ARBA00004651"/>
    </source>
</evidence>
<proteinExistence type="inferred from homology"/>
<dbReference type="GO" id="GO:0005886">
    <property type="term" value="C:plasma membrane"/>
    <property type="evidence" value="ECO:0007669"/>
    <property type="project" value="UniProtKB-SubCell"/>
</dbReference>
<evidence type="ECO:0000256" key="3">
    <source>
        <dbReference type="ARBA" id="ARBA00022475"/>
    </source>
</evidence>
<keyword evidence="3" id="KW-1003">Cell membrane</keyword>
<dbReference type="Proteomes" id="UP000254467">
    <property type="component" value="Unassembled WGS sequence"/>
</dbReference>
<feature type="transmembrane region" description="Helical" evidence="7">
    <location>
        <begin position="117"/>
        <end position="138"/>
    </location>
</feature>
<dbReference type="Gene3D" id="3.10.20.90">
    <property type="entry name" value="Phosphatidylinositol 3-kinase Catalytic Subunit, Chain A, domain 1"/>
    <property type="match status" value="1"/>
</dbReference>
<feature type="transmembrane region" description="Helical" evidence="7">
    <location>
        <begin position="150"/>
        <end position="176"/>
    </location>
</feature>
<feature type="transmembrane region" description="Helical" evidence="7">
    <location>
        <begin position="239"/>
        <end position="258"/>
    </location>
</feature>
<dbReference type="Pfam" id="PF08817">
    <property type="entry name" value="YukD"/>
    <property type="match status" value="1"/>
</dbReference>
<dbReference type="RefSeq" id="WP_018581668.1">
    <property type="nucleotide sequence ID" value="NZ_LDYD01000005.1"/>
</dbReference>
<comment type="subcellular location">
    <subcellularLocation>
        <location evidence="1">Cell membrane</location>
        <topology evidence="1">Multi-pass membrane protein</topology>
    </subcellularLocation>
</comment>
<feature type="transmembrane region" description="Helical" evidence="7">
    <location>
        <begin position="373"/>
        <end position="392"/>
    </location>
</feature>
<evidence type="ECO:0000256" key="5">
    <source>
        <dbReference type="ARBA" id="ARBA00022989"/>
    </source>
</evidence>
<comment type="similarity">
    <text evidence="2">Belongs to the EccD/Snm4 family.</text>
</comment>
<dbReference type="AlphaFoldDB" id="A0A376CMC5"/>
<gene>
    <name evidence="9" type="ORF">NCTC11862_01465</name>
</gene>
<dbReference type="InterPro" id="IPR024962">
    <property type="entry name" value="YukD-like"/>
</dbReference>
<dbReference type="InterPro" id="IPR006707">
    <property type="entry name" value="T7SS_EccD"/>
</dbReference>
<dbReference type="EMBL" id="UFXQ01000001">
    <property type="protein sequence ID" value="STC69666.1"/>
    <property type="molecule type" value="Genomic_DNA"/>
</dbReference>